<dbReference type="Gene3D" id="1.20.140.150">
    <property type="match status" value="1"/>
</dbReference>
<dbReference type="GeneID" id="20089707"/>
<dbReference type="EMBL" id="KI913992">
    <property type="protein sequence ID" value="ETV93414.1"/>
    <property type="molecule type" value="Genomic_DNA"/>
</dbReference>
<dbReference type="RefSeq" id="XP_008878050.1">
    <property type="nucleotide sequence ID" value="XM_008879828.1"/>
</dbReference>
<protein>
    <submittedName>
        <fullName evidence="6">Uncharacterized protein</fullName>
    </submittedName>
</protein>
<feature type="transmembrane region" description="Helical" evidence="5">
    <location>
        <begin position="208"/>
        <end position="230"/>
    </location>
</feature>
<evidence type="ECO:0000313" key="6">
    <source>
        <dbReference type="EMBL" id="ETV93414.1"/>
    </source>
</evidence>
<dbReference type="PANTHER" id="PTHR10671">
    <property type="entry name" value="EPITHELIAL MEMBRANE PROTEIN-RELATED"/>
    <property type="match status" value="1"/>
</dbReference>
<evidence type="ECO:0000256" key="5">
    <source>
        <dbReference type="SAM" id="Phobius"/>
    </source>
</evidence>
<evidence type="ECO:0000256" key="2">
    <source>
        <dbReference type="ARBA" id="ARBA00022692"/>
    </source>
</evidence>
<dbReference type="PANTHER" id="PTHR10671:SF108">
    <property type="entry name" value="CLAUDIN FAMILY PROTEIN-RELATED"/>
    <property type="match status" value="1"/>
</dbReference>
<accession>A0A024THH5</accession>
<dbReference type="InterPro" id="IPR050579">
    <property type="entry name" value="PMP-22/EMP/MP20-like"/>
</dbReference>
<feature type="transmembrane region" description="Helical" evidence="5">
    <location>
        <begin position="152"/>
        <end position="172"/>
    </location>
</feature>
<dbReference type="OrthoDB" id="68191at2759"/>
<proteinExistence type="predicted"/>
<keyword evidence="3 5" id="KW-1133">Transmembrane helix</keyword>
<organism evidence="6">
    <name type="scientific">Aphanomyces invadans</name>
    <dbReference type="NCBI Taxonomy" id="157072"/>
    <lineage>
        <taxon>Eukaryota</taxon>
        <taxon>Sar</taxon>
        <taxon>Stramenopiles</taxon>
        <taxon>Oomycota</taxon>
        <taxon>Saprolegniomycetes</taxon>
        <taxon>Saprolegniales</taxon>
        <taxon>Verrucalvaceae</taxon>
        <taxon>Aphanomyces</taxon>
    </lineage>
</organism>
<comment type="subcellular location">
    <subcellularLocation>
        <location evidence="1">Membrane</location>
        <topology evidence="1">Multi-pass membrane protein</topology>
    </subcellularLocation>
</comment>
<dbReference type="GO" id="GO:0016020">
    <property type="term" value="C:membrane"/>
    <property type="evidence" value="ECO:0007669"/>
    <property type="project" value="UniProtKB-SubCell"/>
</dbReference>
<dbReference type="VEuPathDB" id="FungiDB:H310_12657"/>
<name>A0A024THH5_9STRA</name>
<reference evidence="6" key="1">
    <citation type="submission" date="2013-12" db="EMBL/GenBank/DDBJ databases">
        <title>The Genome Sequence of Aphanomyces invadans NJM9701.</title>
        <authorList>
            <consortium name="The Broad Institute Genomics Platform"/>
            <person name="Russ C."/>
            <person name="Tyler B."/>
            <person name="van West P."/>
            <person name="Dieguez-Uribeondo J."/>
            <person name="Young S.K."/>
            <person name="Zeng Q."/>
            <person name="Gargeya S."/>
            <person name="Fitzgerald M."/>
            <person name="Abouelleil A."/>
            <person name="Alvarado L."/>
            <person name="Chapman S.B."/>
            <person name="Gainer-Dewar J."/>
            <person name="Goldberg J."/>
            <person name="Griggs A."/>
            <person name="Gujja S."/>
            <person name="Hansen M."/>
            <person name="Howarth C."/>
            <person name="Imamovic A."/>
            <person name="Ireland A."/>
            <person name="Larimer J."/>
            <person name="McCowan C."/>
            <person name="Murphy C."/>
            <person name="Pearson M."/>
            <person name="Poon T.W."/>
            <person name="Priest M."/>
            <person name="Roberts A."/>
            <person name="Saif S."/>
            <person name="Shea T."/>
            <person name="Sykes S."/>
            <person name="Wortman J."/>
            <person name="Nusbaum C."/>
            <person name="Birren B."/>
        </authorList>
    </citation>
    <scope>NUCLEOTIDE SEQUENCE [LARGE SCALE GENOMIC DNA]</scope>
    <source>
        <strain evidence="6">NJM9701</strain>
    </source>
</reference>
<keyword evidence="4 5" id="KW-0472">Membrane</keyword>
<sequence>MHPARCQSIRFMRSSVLTVFLSFVSLCLCMFALIFPAWSQQTYSPSKDAAAPTTFQGFGLFAFYSTNTLNAPFYASITTLFFADFCERFAANKPSPNWMLGHGPAFNDALCDTAVIATQCVMYSAAGFAVLALVAAVVACFIPVAGAAERTVSISTFMSSLCMLAVLVLWSVSFQQKLLNIDVIQTAYSQCQSLQGSSASWSCWFYGYSFWVAIAAVLCLLVTTYASAAGRAAKLRQNRKAYDHHLVIALQESAALAEANHSTLNNDTRLQPLLTTRTAGDLVDRELALALQQSKEAHELQQAIDLSLLQQQLDLQMEQQWAIQQQRPSFEQRRLGTQQRLDL</sequence>
<gene>
    <name evidence="6" type="ORF">H310_12657</name>
</gene>
<feature type="transmembrane region" description="Helical" evidence="5">
    <location>
        <begin position="121"/>
        <end position="145"/>
    </location>
</feature>
<keyword evidence="2 5" id="KW-0812">Transmembrane</keyword>
<evidence type="ECO:0000256" key="4">
    <source>
        <dbReference type="ARBA" id="ARBA00023136"/>
    </source>
</evidence>
<evidence type="ECO:0000256" key="3">
    <source>
        <dbReference type="ARBA" id="ARBA00022989"/>
    </source>
</evidence>
<evidence type="ECO:0000256" key="1">
    <source>
        <dbReference type="ARBA" id="ARBA00004141"/>
    </source>
</evidence>
<dbReference type="eggNOG" id="ENOG502RY3H">
    <property type="taxonomic scope" value="Eukaryota"/>
</dbReference>
<dbReference type="AlphaFoldDB" id="A0A024THH5"/>